<reference evidence="2" key="1">
    <citation type="submission" date="2014-09" db="EMBL/GenBank/DDBJ databases">
        <authorList>
            <person name="Magalhaes I.L.F."/>
            <person name="Oliveira U."/>
            <person name="Santos F.R."/>
            <person name="Vidigal T.H.D.A."/>
            <person name="Brescovit A.D."/>
            <person name="Santos A.J."/>
        </authorList>
    </citation>
    <scope>NUCLEOTIDE SEQUENCE</scope>
    <source>
        <tissue evidence="2">Shoot tissue taken approximately 20 cm above the soil surface</tissue>
    </source>
</reference>
<feature type="region of interest" description="Disordered" evidence="1">
    <location>
        <begin position="1"/>
        <end position="24"/>
    </location>
</feature>
<evidence type="ECO:0000256" key="1">
    <source>
        <dbReference type="SAM" id="MobiDB-lite"/>
    </source>
</evidence>
<sequence>MHRTNALDGGRGKPSKHMYINRSRHPKCSIKTLELEPHLSITPKICTKSQGANKKDLDQIKNQ</sequence>
<reference evidence="2" key="2">
    <citation type="journal article" date="2015" name="Data Brief">
        <title>Shoot transcriptome of the giant reed, Arundo donax.</title>
        <authorList>
            <person name="Barrero R.A."/>
            <person name="Guerrero F.D."/>
            <person name="Moolhuijzen P."/>
            <person name="Goolsby J.A."/>
            <person name="Tidwell J."/>
            <person name="Bellgard S.E."/>
            <person name="Bellgard M.I."/>
        </authorList>
    </citation>
    <scope>NUCLEOTIDE SEQUENCE</scope>
    <source>
        <tissue evidence="2">Shoot tissue taken approximately 20 cm above the soil surface</tissue>
    </source>
</reference>
<dbReference type="EMBL" id="GBRH01231169">
    <property type="protein sequence ID" value="JAD66726.1"/>
    <property type="molecule type" value="Transcribed_RNA"/>
</dbReference>
<name>A0A0A9BTT5_ARUDO</name>
<evidence type="ECO:0000313" key="2">
    <source>
        <dbReference type="EMBL" id="JAD66726.1"/>
    </source>
</evidence>
<proteinExistence type="predicted"/>
<accession>A0A0A9BTT5</accession>
<protein>
    <submittedName>
        <fullName evidence="2">Uncharacterized protein</fullName>
    </submittedName>
</protein>
<organism evidence="2">
    <name type="scientific">Arundo donax</name>
    <name type="common">Giant reed</name>
    <name type="synonym">Donax arundinaceus</name>
    <dbReference type="NCBI Taxonomy" id="35708"/>
    <lineage>
        <taxon>Eukaryota</taxon>
        <taxon>Viridiplantae</taxon>
        <taxon>Streptophyta</taxon>
        <taxon>Embryophyta</taxon>
        <taxon>Tracheophyta</taxon>
        <taxon>Spermatophyta</taxon>
        <taxon>Magnoliopsida</taxon>
        <taxon>Liliopsida</taxon>
        <taxon>Poales</taxon>
        <taxon>Poaceae</taxon>
        <taxon>PACMAD clade</taxon>
        <taxon>Arundinoideae</taxon>
        <taxon>Arundineae</taxon>
        <taxon>Arundo</taxon>
    </lineage>
</organism>
<dbReference type="AlphaFoldDB" id="A0A0A9BTT5"/>